<protein>
    <submittedName>
        <fullName evidence="9">DNA internalization-related competence protein ComEC/Rec2</fullName>
    </submittedName>
</protein>
<dbReference type="Pfam" id="PF03772">
    <property type="entry name" value="Competence"/>
    <property type="match status" value="1"/>
</dbReference>
<evidence type="ECO:0000313" key="9">
    <source>
        <dbReference type="EMBL" id="SUU35618.1"/>
    </source>
</evidence>
<dbReference type="Pfam" id="PF13567">
    <property type="entry name" value="DUF4131"/>
    <property type="match status" value="1"/>
</dbReference>
<dbReference type="AlphaFoldDB" id="A0A263HEP8"/>
<dbReference type="SUPFAM" id="SSF56281">
    <property type="entry name" value="Metallo-hydrolase/oxidoreductase"/>
    <property type="match status" value="1"/>
</dbReference>
<keyword evidence="5 6" id="KW-0472">Membrane</keyword>
<evidence type="ECO:0000256" key="5">
    <source>
        <dbReference type="ARBA" id="ARBA00023136"/>
    </source>
</evidence>
<dbReference type="Gene3D" id="3.60.15.10">
    <property type="entry name" value="Ribonuclease Z/Hydroxyacylglutathione hydrolase-like"/>
    <property type="match status" value="1"/>
</dbReference>
<dbReference type="Proteomes" id="UP000215738">
    <property type="component" value="Unassembled WGS sequence"/>
</dbReference>
<dbReference type="PANTHER" id="PTHR30619">
    <property type="entry name" value="DNA INTERNALIZATION/COMPETENCE PROTEIN COMEC/REC2"/>
    <property type="match status" value="1"/>
</dbReference>
<keyword evidence="4 6" id="KW-1133">Transmembrane helix</keyword>
<dbReference type="GO" id="GO:0030420">
    <property type="term" value="P:establishment of competence for transformation"/>
    <property type="evidence" value="ECO:0007669"/>
    <property type="project" value="InterPro"/>
</dbReference>
<comment type="subcellular location">
    <subcellularLocation>
        <location evidence="1">Cell membrane</location>
        <topology evidence="1">Multi-pass membrane protein</topology>
    </subcellularLocation>
</comment>
<keyword evidence="3 6" id="KW-0812">Transmembrane</keyword>
<dbReference type="InParanoid" id="A0A263HEP8"/>
<dbReference type="InterPro" id="IPR025405">
    <property type="entry name" value="DUF4131"/>
</dbReference>
<dbReference type="CDD" id="cd07731">
    <property type="entry name" value="ComA-like_MBL-fold"/>
    <property type="match status" value="1"/>
</dbReference>
<dbReference type="EMBL" id="UFSB01000001">
    <property type="protein sequence ID" value="SUU35618.1"/>
    <property type="molecule type" value="Genomic_DNA"/>
</dbReference>
<feature type="domain" description="Metallo-beta-lactamase" evidence="7">
    <location>
        <begin position="575"/>
        <end position="757"/>
    </location>
</feature>
<reference evidence="9 11" key="2">
    <citation type="submission" date="2018-06" db="EMBL/GenBank/DDBJ databases">
        <authorList>
            <consortium name="Pathogen Informatics"/>
            <person name="Doyle S."/>
        </authorList>
    </citation>
    <scope>NUCLEOTIDE SEQUENCE [LARGE SCALE GENOMIC DNA]</scope>
    <source>
        <strain evidence="9 11">NCTC10851</strain>
    </source>
</reference>
<feature type="transmembrane region" description="Helical" evidence="6">
    <location>
        <begin position="393"/>
        <end position="418"/>
    </location>
</feature>
<feature type="transmembrane region" description="Helical" evidence="6">
    <location>
        <begin position="350"/>
        <end position="373"/>
    </location>
</feature>
<organism evidence="9 11">
    <name type="scientific">Actinobacillus seminis</name>
    <dbReference type="NCBI Taxonomy" id="722"/>
    <lineage>
        <taxon>Bacteria</taxon>
        <taxon>Pseudomonadati</taxon>
        <taxon>Pseudomonadota</taxon>
        <taxon>Gammaproteobacteria</taxon>
        <taxon>Pasteurellales</taxon>
        <taxon>Pasteurellaceae</taxon>
        <taxon>Actinobacillus</taxon>
    </lineage>
</organism>
<dbReference type="InterPro" id="IPR035681">
    <property type="entry name" value="ComA-like_MBL"/>
</dbReference>
<feature type="transmembrane region" description="Helical" evidence="6">
    <location>
        <begin position="67"/>
        <end position="86"/>
    </location>
</feature>
<dbReference type="InterPro" id="IPR036866">
    <property type="entry name" value="RibonucZ/Hydroxyglut_hydro"/>
</dbReference>
<dbReference type="InterPro" id="IPR052159">
    <property type="entry name" value="Competence_DNA_uptake"/>
</dbReference>
<dbReference type="EMBL" id="NLFK01000003">
    <property type="protein sequence ID" value="OZN25438.1"/>
    <property type="molecule type" value="Genomic_DNA"/>
</dbReference>
<dbReference type="Proteomes" id="UP000254507">
    <property type="component" value="Unassembled WGS sequence"/>
</dbReference>
<dbReference type="OrthoDB" id="9761531at2"/>
<feature type="transmembrane region" description="Helical" evidence="6">
    <location>
        <begin position="430"/>
        <end position="449"/>
    </location>
</feature>
<feature type="transmembrane region" description="Helical" evidence="6">
    <location>
        <begin position="33"/>
        <end position="55"/>
    </location>
</feature>
<dbReference type="RefSeq" id="WP_094946109.1">
    <property type="nucleotide sequence ID" value="NZ_NLFK01000003.1"/>
</dbReference>
<name>A0A263HEP8_9PAST</name>
<evidence type="ECO:0000256" key="3">
    <source>
        <dbReference type="ARBA" id="ARBA00022692"/>
    </source>
</evidence>
<proteinExistence type="predicted"/>
<evidence type="ECO:0000256" key="2">
    <source>
        <dbReference type="ARBA" id="ARBA00022475"/>
    </source>
</evidence>
<dbReference type="NCBIfam" id="TIGR00360">
    <property type="entry name" value="ComEC_N-term"/>
    <property type="match status" value="1"/>
</dbReference>
<evidence type="ECO:0000313" key="10">
    <source>
        <dbReference type="Proteomes" id="UP000215738"/>
    </source>
</evidence>
<keyword evidence="2" id="KW-1003">Cell membrane</keyword>
<reference evidence="8 10" key="1">
    <citation type="submission" date="2017-07" db="EMBL/GenBank/DDBJ databases">
        <title>Virulence factors identified in Actinobacillus seminis.</title>
        <authorList>
            <person name="Negrete-Abascal E."/>
            <person name="Vaca-Pacheco S."/>
            <person name="Montes-Garcia F."/>
            <person name="Leyto-Gil A.M."/>
            <person name="Fragoso-Garcia E."/>
            <person name="Carvente-Garcia R."/>
            <person name="Perez-Agueros S."/>
            <person name="Castelan-Sanchez H.G."/>
            <person name="Garcia-Molina A."/>
            <person name="Villamar T.E."/>
            <person name="Vazquez-Cruz C."/>
        </authorList>
    </citation>
    <scope>NUCLEOTIDE SEQUENCE [LARGE SCALE GENOMIC DNA]</scope>
    <source>
        <strain evidence="8 10">ATCC 15768</strain>
    </source>
</reference>
<dbReference type="GO" id="GO:0005886">
    <property type="term" value="C:plasma membrane"/>
    <property type="evidence" value="ECO:0007669"/>
    <property type="project" value="UniProtKB-SubCell"/>
</dbReference>
<sequence length="817" mass="92290">MYKIGVDLDLFTRTIVLAGFSLVFLPKLALLEWHMACELFIACALLFASTYLPCWQYGGQKIVRINAYFRRIFATGILLILCLGYFHSAALDLIKTAENITALPALPAKMRVNFRIEEVLQQQDYQRLIVKARLQADLPEQRIYLNWALPAKARAGEIWRGELKLRPLSARYNFGGFDRLQWYLAKGISAYGSVKSAVKIKEDFHWRERCLNAARQQTQDLPMQGLLLALGFGERAWLSTDVWQHYQQTNTAHLIAISGLHIGLAMWVGWILARGVQGIFPTHWISPSFPLICGLFVALGYAQLAGLSIPTFRAVLALIILCAFQFFRAYCTSWQFLWRVVALLLLYDPLMLLSGSFWLSVGAVACLITWYQFVPLSLFMWRGQPVRQAVGKTFPLFSLCHLQLGLLWLFTPIQLFLFHTFFPMGGVANLLAVPLFSFILVPLVLFALATQGAWQSWWWADNIAQWITEILRHLAVGELWVSQKNALILTALFALCFACYVSYLKRLQVKAALEIANVHAPRFPLSLNFRAIPAKSALHAAQCLALGLVVGCFGVWGYSKMTEPLWRLESLDVGQGLAMLLVKNDRGILYDTGSAWQGGSMARLEILPYLQRQGIQLEQLILSHDDNDHAGGVRDILAVYPDITVIRSSFKNAGEKHRTLCKQGVRWEWQGLHFSALAPQKNIARAKNEHSCVLLVSDETYRVLLTGDADLALENTFVPLLDKIDLLQVGHHGSRTSTGKTLVQTARPDIALISASRWNAWGFPHAEVVNRLKENAVTVYNTALSGQIRVEFTPKYMRVKTARNPWAPWYHQMIGEE</sequence>
<dbReference type="PANTHER" id="PTHR30619:SF1">
    <property type="entry name" value="RECOMBINATION PROTEIN 2"/>
    <property type="match status" value="1"/>
</dbReference>
<gene>
    <name evidence="8" type="ORF">CFY87_04395</name>
    <name evidence="9" type="ORF">NCTC10851_00927</name>
</gene>
<dbReference type="InterPro" id="IPR004477">
    <property type="entry name" value="ComEC_N"/>
</dbReference>
<dbReference type="NCBIfam" id="TIGR00361">
    <property type="entry name" value="ComEC_Rec2"/>
    <property type="match status" value="1"/>
</dbReference>
<dbReference type="FunCoup" id="A0A263HEP8">
    <property type="interactions" value="180"/>
</dbReference>
<evidence type="ECO:0000313" key="11">
    <source>
        <dbReference type="Proteomes" id="UP000254507"/>
    </source>
</evidence>
<feature type="transmembrane region" description="Helical" evidence="6">
    <location>
        <begin position="284"/>
        <end position="302"/>
    </location>
</feature>
<dbReference type="SMART" id="SM00849">
    <property type="entry name" value="Lactamase_B"/>
    <property type="match status" value="1"/>
</dbReference>
<accession>A0A263HEP8</accession>
<feature type="transmembrane region" description="Helical" evidence="6">
    <location>
        <begin position="537"/>
        <end position="558"/>
    </location>
</feature>
<evidence type="ECO:0000259" key="7">
    <source>
        <dbReference type="SMART" id="SM00849"/>
    </source>
</evidence>
<evidence type="ECO:0000256" key="6">
    <source>
        <dbReference type="SAM" id="Phobius"/>
    </source>
</evidence>
<keyword evidence="10" id="KW-1185">Reference proteome</keyword>
<dbReference type="Pfam" id="PF00753">
    <property type="entry name" value="Lactamase_B"/>
    <property type="match status" value="1"/>
</dbReference>
<dbReference type="InterPro" id="IPR001279">
    <property type="entry name" value="Metallo-B-lactamas"/>
</dbReference>
<evidence type="ECO:0000256" key="1">
    <source>
        <dbReference type="ARBA" id="ARBA00004651"/>
    </source>
</evidence>
<dbReference type="InterPro" id="IPR004797">
    <property type="entry name" value="Competence_ComEC/Rec2"/>
</dbReference>
<feature type="transmembrane region" description="Helical" evidence="6">
    <location>
        <begin position="486"/>
        <end position="504"/>
    </location>
</feature>
<evidence type="ECO:0000256" key="4">
    <source>
        <dbReference type="ARBA" id="ARBA00022989"/>
    </source>
</evidence>
<feature type="transmembrane region" description="Helical" evidence="6">
    <location>
        <begin position="252"/>
        <end position="272"/>
    </location>
</feature>
<feature type="transmembrane region" description="Helical" evidence="6">
    <location>
        <begin position="314"/>
        <end position="338"/>
    </location>
</feature>
<evidence type="ECO:0000313" key="8">
    <source>
        <dbReference type="EMBL" id="OZN25438.1"/>
    </source>
</evidence>